<feature type="signal peptide" evidence="2">
    <location>
        <begin position="1"/>
        <end position="21"/>
    </location>
</feature>
<protein>
    <submittedName>
        <fullName evidence="3">Acid phosphatase</fullName>
    </submittedName>
</protein>
<gene>
    <name evidence="3" type="ORF">NMP03_08275</name>
</gene>
<keyword evidence="1 2" id="KW-0732">Signal</keyword>
<dbReference type="PANTHER" id="PTHR31284:SF10">
    <property type="entry name" value="ACID PHOSPHATASE-LIKE PROTEIN"/>
    <property type="match status" value="1"/>
</dbReference>
<dbReference type="SUPFAM" id="SSF56784">
    <property type="entry name" value="HAD-like"/>
    <property type="match status" value="1"/>
</dbReference>
<dbReference type="Pfam" id="PF03767">
    <property type="entry name" value="Acid_phosphat_B"/>
    <property type="match status" value="1"/>
</dbReference>
<evidence type="ECO:0000313" key="4">
    <source>
        <dbReference type="Proteomes" id="UP001058533"/>
    </source>
</evidence>
<feature type="chain" id="PRO_5045975443" evidence="2">
    <location>
        <begin position="22"/>
        <end position="285"/>
    </location>
</feature>
<dbReference type="Proteomes" id="UP001058533">
    <property type="component" value="Chromosome"/>
</dbReference>
<dbReference type="PANTHER" id="PTHR31284">
    <property type="entry name" value="ACID PHOSPHATASE-LIKE PROTEIN"/>
    <property type="match status" value="1"/>
</dbReference>
<name>A0ABY5L4Y8_9SPHN</name>
<dbReference type="InterPro" id="IPR023214">
    <property type="entry name" value="HAD_sf"/>
</dbReference>
<sequence>MTAGLLALSACATAPAQVASAPPPPPKQYQWLLGSGEAAVLSRQAYDGMVDHVAAALDARKAGRAVDSAIFAPGATPTAPSWASCGAKPPAVVLDMDETAILNTGANYDTALRGDPPFDPARWERWEQDGATLVEPAPGAVDALAKLRAAGVAVVFNSNRENRFARQATEALRAAGLGDAKPGETLFLRGDVAPGSGKDPRRTAIAERYCVLAMAGDQLGDFSDAFNDKALGVQQRRALAVTPGIAGKWGKGWFLLPNPMYGPGVAGGYDDLFPADKRWTPKGAN</sequence>
<evidence type="ECO:0000256" key="1">
    <source>
        <dbReference type="ARBA" id="ARBA00022729"/>
    </source>
</evidence>
<organism evidence="3 4">
    <name type="scientific">Sphingomonas qomolangmaensis</name>
    <dbReference type="NCBI Taxonomy" id="2918765"/>
    <lineage>
        <taxon>Bacteria</taxon>
        <taxon>Pseudomonadati</taxon>
        <taxon>Pseudomonadota</taxon>
        <taxon>Alphaproteobacteria</taxon>
        <taxon>Sphingomonadales</taxon>
        <taxon>Sphingomonadaceae</taxon>
        <taxon>Sphingomonas</taxon>
    </lineage>
</organism>
<evidence type="ECO:0000313" key="3">
    <source>
        <dbReference type="EMBL" id="UUL81231.1"/>
    </source>
</evidence>
<proteinExistence type="predicted"/>
<dbReference type="InterPro" id="IPR005519">
    <property type="entry name" value="Acid_phosphat_B-like"/>
</dbReference>
<dbReference type="Gene3D" id="3.40.50.1000">
    <property type="entry name" value="HAD superfamily/HAD-like"/>
    <property type="match status" value="1"/>
</dbReference>
<keyword evidence="4" id="KW-1185">Reference proteome</keyword>
<reference evidence="3" key="1">
    <citation type="submission" date="2022-07" db="EMBL/GenBank/DDBJ databases">
        <title>Sphingomonas sp. nov., a novel bacterium isolated from the north slope of the Mount Everest.</title>
        <authorList>
            <person name="Cui X."/>
            <person name="Liu Y."/>
        </authorList>
    </citation>
    <scope>NUCLEOTIDE SEQUENCE</scope>
    <source>
        <strain evidence="3">S5-59</strain>
    </source>
</reference>
<dbReference type="EMBL" id="CP101740">
    <property type="protein sequence ID" value="UUL81231.1"/>
    <property type="molecule type" value="Genomic_DNA"/>
</dbReference>
<accession>A0ABY5L4Y8</accession>
<dbReference type="InterPro" id="IPR036412">
    <property type="entry name" value="HAD-like_sf"/>
</dbReference>
<dbReference type="RefSeq" id="WP_256504879.1">
    <property type="nucleotide sequence ID" value="NZ_CP101740.1"/>
</dbReference>
<evidence type="ECO:0000256" key="2">
    <source>
        <dbReference type="SAM" id="SignalP"/>
    </source>
</evidence>